<sequence>MLQNLARANSKLDRVNELVNQSIKVTKGITEKLRVGIDLGTSSIVLVVINEENEPVFSAYEEASVVKDGLVVDFMGAISITRKLKLQAESELQTNLDKAAGAIPPGTEGNNKKIVSNVIEAVDLEVSEILDEPVAAAFLLNISDGIVVDVGGGTTGITIIRNNKVVFSADQATGGDQMTLVIAGFYDLEIKEAEKVKRMNARQDEVFRIIRPVVEKIASIIEEYLNDMDVPKNIPVFLVGGATCFLNFPTVLGKILDRKVYQPHNPRFVTPLGIAIGKGS</sequence>
<protein>
    <recommendedName>
        <fullName evidence="2">Chaperone protein DnaK</fullName>
    </recommendedName>
    <alternativeName>
        <fullName evidence="3">Chaperone protein dnaK</fullName>
    </alternativeName>
    <alternativeName>
        <fullName evidence="7">HSP70</fullName>
    </alternativeName>
    <alternativeName>
        <fullName evidence="6">Heat shock 70 kDa protein</fullName>
    </alternativeName>
    <alternativeName>
        <fullName evidence="5">Heat shock protein 70</fullName>
    </alternativeName>
</protein>
<gene>
    <name evidence="8" type="ORF">BSQ50_09380</name>
</gene>
<evidence type="ECO:0000256" key="2">
    <source>
        <dbReference type="ARBA" id="ARBA00014415"/>
    </source>
</evidence>
<reference evidence="8 9" key="1">
    <citation type="submission" date="2016-11" db="EMBL/GenBank/DDBJ databases">
        <title>Interaction between Lactobacillus species and yeast in water kefir.</title>
        <authorList>
            <person name="Behr J."/>
            <person name="Xu D."/>
            <person name="Vogel R.F."/>
        </authorList>
    </citation>
    <scope>NUCLEOTIDE SEQUENCE [LARGE SCALE GENOMIC DNA]</scope>
    <source>
        <strain evidence="8 9">TMW 1.1827</strain>
    </source>
</reference>
<evidence type="ECO:0000256" key="7">
    <source>
        <dbReference type="ARBA" id="ARBA00033103"/>
    </source>
</evidence>
<dbReference type="InterPro" id="IPR050696">
    <property type="entry name" value="FtsA/MreB"/>
</dbReference>
<dbReference type="EMBL" id="CP018180">
    <property type="protein sequence ID" value="AUJ33261.1"/>
    <property type="molecule type" value="Genomic_DNA"/>
</dbReference>
<dbReference type="KEGG" id="lng:BSQ50_09380"/>
<dbReference type="PANTHER" id="PTHR32432">
    <property type="entry name" value="CELL DIVISION PROTEIN FTSA-RELATED"/>
    <property type="match status" value="1"/>
</dbReference>
<evidence type="ECO:0000256" key="3">
    <source>
        <dbReference type="ARBA" id="ARBA00017249"/>
    </source>
</evidence>
<evidence type="ECO:0000256" key="4">
    <source>
        <dbReference type="ARBA" id="ARBA00023016"/>
    </source>
</evidence>
<keyword evidence="9" id="KW-1185">Reference proteome</keyword>
<evidence type="ECO:0000256" key="1">
    <source>
        <dbReference type="ARBA" id="ARBA00007381"/>
    </source>
</evidence>
<evidence type="ECO:0000256" key="6">
    <source>
        <dbReference type="ARBA" id="ARBA00030945"/>
    </source>
</evidence>
<dbReference type="InterPro" id="IPR018181">
    <property type="entry name" value="Heat_shock_70_CS"/>
</dbReference>
<dbReference type="InterPro" id="IPR005883">
    <property type="entry name" value="PilM"/>
</dbReference>
<evidence type="ECO:0000256" key="5">
    <source>
        <dbReference type="ARBA" id="ARBA00030019"/>
    </source>
</evidence>
<dbReference type="SUPFAM" id="SSF53067">
    <property type="entry name" value="Actin-like ATPase domain"/>
    <property type="match status" value="2"/>
</dbReference>
<comment type="similarity">
    <text evidence="1">Belongs to the heat shock protein 70 family.</text>
</comment>
<evidence type="ECO:0000313" key="8">
    <source>
        <dbReference type="EMBL" id="AUJ33261.1"/>
    </source>
</evidence>
<dbReference type="Proteomes" id="UP000324497">
    <property type="component" value="Chromosome"/>
</dbReference>
<dbReference type="Gene3D" id="3.30.420.40">
    <property type="match status" value="2"/>
</dbReference>
<dbReference type="InterPro" id="IPR043129">
    <property type="entry name" value="ATPase_NBD"/>
</dbReference>
<evidence type="ECO:0000313" key="9">
    <source>
        <dbReference type="Proteomes" id="UP000324497"/>
    </source>
</evidence>
<organism evidence="8 9">
    <name type="scientific">Liquorilactobacillus nagelii</name>
    <dbReference type="NCBI Taxonomy" id="82688"/>
    <lineage>
        <taxon>Bacteria</taxon>
        <taxon>Bacillati</taxon>
        <taxon>Bacillota</taxon>
        <taxon>Bacilli</taxon>
        <taxon>Lactobacillales</taxon>
        <taxon>Lactobacillaceae</taxon>
        <taxon>Liquorilactobacillus</taxon>
    </lineage>
</organism>
<dbReference type="PANTHER" id="PTHR32432:SF3">
    <property type="entry name" value="ETHANOLAMINE UTILIZATION PROTEIN EUTJ"/>
    <property type="match status" value="1"/>
</dbReference>
<dbReference type="PROSITE" id="PS00329">
    <property type="entry name" value="HSP70_2"/>
    <property type="match status" value="1"/>
</dbReference>
<dbReference type="InterPro" id="IPR013366">
    <property type="entry name" value="EutJ"/>
</dbReference>
<dbReference type="Pfam" id="PF11104">
    <property type="entry name" value="PilM_2"/>
    <property type="match status" value="1"/>
</dbReference>
<keyword evidence="4" id="KW-0346">Stress response</keyword>
<accession>A0A3Q8CGK2</accession>
<dbReference type="NCBIfam" id="NF011660">
    <property type="entry name" value="PRK15080.1"/>
    <property type="match status" value="1"/>
</dbReference>
<proteinExistence type="inferred from homology"/>
<dbReference type="NCBIfam" id="TIGR02529">
    <property type="entry name" value="EutJ"/>
    <property type="match status" value="1"/>
</dbReference>
<name>A0A3Q8CGK2_9LACO</name>
<dbReference type="AlphaFoldDB" id="A0A3Q8CGK2"/>